<gene>
    <name evidence="1" type="ORF">HAX54_052922</name>
</gene>
<comment type="caution">
    <text evidence="1">The sequence shown here is derived from an EMBL/GenBank/DDBJ whole genome shotgun (WGS) entry which is preliminary data.</text>
</comment>
<proteinExistence type="predicted"/>
<dbReference type="EMBL" id="JACEIK010009727">
    <property type="protein sequence ID" value="MCE3214637.1"/>
    <property type="molecule type" value="Genomic_DNA"/>
</dbReference>
<protein>
    <submittedName>
        <fullName evidence="1">Uncharacterized protein</fullName>
    </submittedName>
</protein>
<accession>A0ABS8WP08</accession>
<name>A0ABS8WP08_DATST</name>
<evidence type="ECO:0000313" key="1">
    <source>
        <dbReference type="EMBL" id="MCE3214637.1"/>
    </source>
</evidence>
<dbReference type="Proteomes" id="UP000823775">
    <property type="component" value="Unassembled WGS sequence"/>
</dbReference>
<keyword evidence="2" id="KW-1185">Reference proteome</keyword>
<organism evidence="1 2">
    <name type="scientific">Datura stramonium</name>
    <name type="common">Jimsonweed</name>
    <name type="synonym">Common thornapple</name>
    <dbReference type="NCBI Taxonomy" id="4076"/>
    <lineage>
        <taxon>Eukaryota</taxon>
        <taxon>Viridiplantae</taxon>
        <taxon>Streptophyta</taxon>
        <taxon>Embryophyta</taxon>
        <taxon>Tracheophyta</taxon>
        <taxon>Spermatophyta</taxon>
        <taxon>Magnoliopsida</taxon>
        <taxon>eudicotyledons</taxon>
        <taxon>Gunneridae</taxon>
        <taxon>Pentapetalae</taxon>
        <taxon>asterids</taxon>
        <taxon>lamiids</taxon>
        <taxon>Solanales</taxon>
        <taxon>Solanaceae</taxon>
        <taxon>Solanoideae</taxon>
        <taxon>Datureae</taxon>
        <taxon>Datura</taxon>
    </lineage>
</organism>
<reference evidence="1 2" key="1">
    <citation type="journal article" date="2021" name="BMC Genomics">
        <title>Datura genome reveals duplications of psychoactive alkaloid biosynthetic genes and high mutation rate following tissue culture.</title>
        <authorList>
            <person name="Rajewski A."/>
            <person name="Carter-House D."/>
            <person name="Stajich J."/>
            <person name="Litt A."/>
        </authorList>
    </citation>
    <scope>NUCLEOTIDE SEQUENCE [LARGE SCALE GENOMIC DNA]</scope>
    <source>
        <strain evidence="1">AR-01</strain>
    </source>
</reference>
<sequence>LRWTMTRGIMLMFRCSQATEDLTDRQGSGGPSLLPLVEAYFGPLRVKGGGKVNELSGV</sequence>
<evidence type="ECO:0000313" key="2">
    <source>
        <dbReference type="Proteomes" id="UP000823775"/>
    </source>
</evidence>
<feature type="non-terminal residue" evidence="1">
    <location>
        <position position="1"/>
    </location>
</feature>